<gene>
    <name evidence="1" type="ORF">PIIN_11454</name>
</gene>
<reference evidence="1 2" key="1">
    <citation type="journal article" date="2011" name="PLoS Pathog.">
        <title>Endophytic Life Strategies Decoded by Genome and Transcriptome Analyses of the Mutualistic Root Symbiont Piriformospora indica.</title>
        <authorList>
            <person name="Zuccaro A."/>
            <person name="Lahrmann U."/>
            <person name="Guldener U."/>
            <person name="Langen G."/>
            <person name="Pfiffi S."/>
            <person name="Biedenkopf D."/>
            <person name="Wong P."/>
            <person name="Samans B."/>
            <person name="Grimm C."/>
            <person name="Basiewicz M."/>
            <person name="Murat C."/>
            <person name="Martin F."/>
            <person name="Kogel K.H."/>
        </authorList>
    </citation>
    <scope>NUCLEOTIDE SEQUENCE [LARGE SCALE GENOMIC DNA]</scope>
    <source>
        <strain evidence="1 2">DSM 11827</strain>
    </source>
</reference>
<accession>G4U1N4</accession>
<evidence type="ECO:0000313" key="2">
    <source>
        <dbReference type="Proteomes" id="UP000007148"/>
    </source>
</evidence>
<dbReference type="Proteomes" id="UP000007148">
    <property type="component" value="Unassembled WGS sequence"/>
</dbReference>
<comment type="caution">
    <text evidence="1">The sequence shown here is derived from an EMBL/GenBank/DDBJ whole genome shotgun (WGS) entry which is preliminary data.</text>
</comment>
<name>G4U1N4_SERID</name>
<organism evidence="1 2">
    <name type="scientific">Serendipita indica (strain DSM 11827)</name>
    <name type="common">Root endophyte fungus</name>
    <name type="synonym">Piriformospora indica</name>
    <dbReference type="NCBI Taxonomy" id="1109443"/>
    <lineage>
        <taxon>Eukaryota</taxon>
        <taxon>Fungi</taxon>
        <taxon>Dikarya</taxon>
        <taxon>Basidiomycota</taxon>
        <taxon>Agaricomycotina</taxon>
        <taxon>Agaricomycetes</taxon>
        <taxon>Sebacinales</taxon>
        <taxon>Serendipitaceae</taxon>
        <taxon>Serendipita</taxon>
    </lineage>
</organism>
<proteinExistence type="predicted"/>
<protein>
    <submittedName>
        <fullName evidence="1">Uncharacterized protein</fullName>
    </submittedName>
</protein>
<sequence length="30" mass="3226">MPSWRLSPLTILTLFMGGTLRGRSLSGSCS</sequence>
<dbReference type="EMBL" id="CAFZ01001640">
    <property type="protein sequence ID" value="CCA77477.1"/>
    <property type="molecule type" value="Genomic_DNA"/>
</dbReference>
<evidence type="ECO:0000313" key="1">
    <source>
        <dbReference type="EMBL" id="CCA77477.1"/>
    </source>
</evidence>
<dbReference type="HOGENOM" id="CLU_3406549_0_0_1"/>
<dbReference type="AlphaFoldDB" id="G4U1N4"/>
<keyword evidence="2" id="KW-1185">Reference proteome</keyword>
<dbReference type="InParanoid" id="G4U1N4"/>